<evidence type="ECO:0000313" key="3">
    <source>
        <dbReference type="Proteomes" id="UP000235589"/>
    </source>
</evidence>
<dbReference type="AlphaFoldDB" id="A0A2K9P4H6"/>
<protein>
    <recommendedName>
        <fullName evidence="4">Lipoprotein</fullName>
    </recommendedName>
</protein>
<evidence type="ECO:0000313" key="2">
    <source>
        <dbReference type="EMBL" id="AUO20167.1"/>
    </source>
</evidence>
<organism evidence="2 3">
    <name type="scientific">Monoglobus pectinilyticus</name>
    <dbReference type="NCBI Taxonomy" id="1981510"/>
    <lineage>
        <taxon>Bacteria</taxon>
        <taxon>Bacillati</taxon>
        <taxon>Bacillota</taxon>
        <taxon>Clostridia</taxon>
        <taxon>Monoglobales</taxon>
        <taxon>Monoglobaceae</taxon>
        <taxon>Monoglobus</taxon>
    </lineage>
</organism>
<dbReference type="KEGG" id="mpec:B9O19_02024"/>
<feature type="signal peptide" evidence="1">
    <location>
        <begin position="1"/>
        <end position="27"/>
    </location>
</feature>
<evidence type="ECO:0000256" key="1">
    <source>
        <dbReference type="SAM" id="SignalP"/>
    </source>
</evidence>
<name>A0A2K9P4H6_9FIRM</name>
<dbReference type="GeneID" id="98063399"/>
<gene>
    <name evidence="2" type="ORF">B9O19_02024</name>
</gene>
<keyword evidence="3" id="KW-1185">Reference proteome</keyword>
<reference evidence="2 3" key="1">
    <citation type="submission" date="2017-04" db="EMBL/GenBank/DDBJ databases">
        <title>Monoglobus pectinilyticus 14 draft genome.</title>
        <authorList>
            <person name="Kim C."/>
            <person name="Rosendale D.I."/>
            <person name="Kelly W.J."/>
            <person name="Tannock G.W."/>
            <person name="Patchett M.L."/>
            <person name="Jordens J.Z."/>
        </authorList>
    </citation>
    <scope>NUCLEOTIDE SEQUENCE [LARGE SCALE GENOMIC DNA]</scope>
    <source>
        <strain evidence="2 3">14</strain>
    </source>
</reference>
<dbReference type="PROSITE" id="PS51257">
    <property type="entry name" value="PROKAR_LIPOPROTEIN"/>
    <property type="match status" value="1"/>
</dbReference>
<proteinExistence type="predicted"/>
<dbReference type="EMBL" id="CP020991">
    <property type="protein sequence ID" value="AUO20167.1"/>
    <property type="molecule type" value="Genomic_DNA"/>
</dbReference>
<keyword evidence="1" id="KW-0732">Signal</keyword>
<feature type="chain" id="PRO_5014739707" description="Lipoprotein" evidence="1">
    <location>
        <begin position="28"/>
        <end position="147"/>
    </location>
</feature>
<dbReference type="Proteomes" id="UP000235589">
    <property type="component" value="Chromosome"/>
</dbReference>
<dbReference type="RefSeq" id="WP_102366302.1">
    <property type="nucleotide sequence ID" value="NZ_CP020991.1"/>
</dbReference>
<evidence type="ECO:0008006" key="4">
    <source>
        <dbReference type="Google" id="ProtNLM"/>
    </source>
</evidence>
<sequence length="147" mass="16434">MKFRKVIVGAVTLAVMFVSCSGLSCFALSDAGSDKPDDIDQSTFETVVKIDENLNMIMDKNENSEVVCQSDIDELAALIDRFNDSIIKQNSGLSQIHFDIIWKVDFVTSQIPEKDKLDMRNIQKSIESFNNIVRLLKPRTESAEAVG</sequence>
<accession>A0A2K9P4H6</accession>